<feature type="compositionally biased region" description="Basic residues" evidence="1">
    <location>
        <begin position="59"/>
        <end position="69"/>
    </location>
</feature>
<accession>A0AAN8D6Y2</accession>
<proteinExistence type="predicted"/>
<evidence type="ECO:0000256" key="1">
    <source>
        <dbReference type="SAM" id="MobiDB-lite"/>
    </source>
</evidence>
<feature type="compositionally biased region" description="Low complexity" evidence="1">
    <location>
        <begin position="23"/>
        <end position="36"/>
    </location>
</feature>
<gene>
    <name evidence="2" type="ORF">CesoFtcFv8_000443</name>
</gene>
<keyword evidence="3" id="KW-1185">Reference proteome</keyword>
<dbReference type="AlphaFoldDB" id="A0AAN8D6Y2"/>
<feature type="compositionally biased region" description="Pro residues" evidence="1">
    <location>
        <begin position="100"/>
        <end position="112"/>
    </location>
</feature>
<dbReference type="EMBL" id="JAULUE010002046">
    <property type="protein sequence ID" value="KAK5914790.1"/>
    <property type="molecule type" value="Genomic_DNA"/>
</dbReference>
<evidence type="ECO:0000313" key="3">
    <source>
        <dbReference type="Proteomes" id="UP001335648"/>
    </source>
</evidence>
<protein>
    <submittedName>
        <fullName evidence="2">Uncharacterized protein</fullName>
    </submittedName>
</protein>
<feature type="region of interest" description="Disordered" evidence="1">
    <location>
        <begin position="23"/>
        <end position="141"/>
    </location>
</feature>
<comment type="caution">
    <text evidence="2">The sequence shown here is derived from an EMBL/GenBank/DDBJ whole genome shotgun (WGS) entry which is preliminary data.</text>
</comment>
<sequence length="141" mass="15513">MEATKIIPVDLQRAWNQSISSLESISSPPALWSPASPRERPLTAGGSKTRILYPPGKLRLLHPPRRKLRPPIAAPEKKTEEEEEEDEDNEEEALQEVQPLMPPPTLPPPPPGGRSRRGPVYLRSLMTSPGGGPHSRGPTQL</sequence>
<dbReference type="Proteomes" id="UP001335648">
    <property type="component" value="Unassembled WGS sequence"/>
</dbReference>
<reference evidence="2 3" key="1">
    <citation type="journal article" date="2023" name="Mol. Biol. Evol.">
        <title>Genomics of Secondarily Temperate Adaptation in the Only Non-Antarctic Icefish.</title>
        <authorList>
            <person name="Rivera-Colon A.G."/>
            <person name="Rayamajhi N."/>
            <person name="Minhas B.F."/>
            <person name="Madrigal G."/>
            <person name="Bilyk K.T."/>
            <person name="Yoon V."/>
            <person name="Hune M."/>
            <person name="Gregory S."/>
            <person name="Cheng C.H.C."/>
            <person name="Catchen J.M."/>
        </authorList>
    </citation>
    <scope>NUCLEOTIDE SEQUENCE [LARGE SCALE GENOMIC DNA]</scope>
    <source>
        <strain evidence="2">JC2023a</strain>
    </source>
</reference>
<evidence type="ECO:0000313" key="2">
    <source>
        <dbReference type="EMBL" id="KAK5914790.1"/>
    </source>
</evidence>
<organism evidence="2 3">
    <name type="scientific">Champsocephalus esox</name>
    <name type="common">pike icefish</name>
    <dbReference type="NCBI Taxonomy" id="159716"/>
    <lineage>
        <taxon>Eukaryota</taxon>
        <taxon>Metazoa</taxon>
        <taxon>Chordata</taxon>
        <taxon>Craniata</taxon>
        <taxon>Vertebrata</taxon>
        <taxon>Euteleostomi</taxon>
        <taxon>Actinopterygii</taxon>
        <taxon>Neopterygii</taxon>
        <taxon>Teleostei</taxon>
        <taxon>Neoteleostei</taxon>
        <taxon>Acanthomorphata</taxon>
        <taxon>Eupercaria</taxon>
        <taxon>Perciformes</taxon>
        <taxon>Notothenioidei</taxon>
        <taxon>Channichthyidae</taxon>
        <taxon>Champsocephalus</taxon>
    </lineage>
</organism>
<feature type="compositionally biased region" description="Acidic residues" evidence="1">
    <location>
        <begin position="81"/>
        <end position="94"/>
    </location>
</feature>
<name>A0AAN8D6Y2_9TELE</name>